<sequence>MIINSYGQLNRLNKYKFLKNMKIFIKKTQINVCNQLMMIIIGMKVYSQQFTTFKRILLYQDKKDIFILLDKLKMGILKLLKIQIAIMHQFMVQLQMMDYI</sequence>
<dbReference type="EMBL" id="CAJJDN010000030">
    <property type="protein sequence ID" value="CAD8073395.1"/>
    <property type="molecule type" value="Genomic_DNA"/>
</dbReference>
<organism evidence="1 2">
    <name type="scientific">Paramecium sonneborni</name>
    <dbReference type="NCBI Taxonomy" id="65129"/>
    <lineage>
        <taxon>Eukaryota</taxon>
        <taxon>Sar</taxon>
        <taxon>Alveolata</taxon>
        <taxon>Ciliophora</taxon>
        <taxon>Intramacronucleata</taxon>
        <taxon>Oligohymenophorea</taxon>
        <taxon>Peniculida</taxon>
        <taxon>Parameciidae</taxon>
        <taxon>Paramecium</taxon>
    </lineage>
</organism>
<name>A0A8S1M6U0_9CILI</name>
<dbReference type="Proteomes" id="UP000692954">
    <property type="component" value="Unassembled WGS sequence"/>
</dbReference>
<comment type="caution">
    <text evidence="1">The sequence shown here is derived from an EMBL/GenBank/DDBJ whole genome shotgun (WGS) entry which is preliminary data.</text>
</comment>
<proteinExistence type="predicted"/>
<reference evidence="1" key="1">
    <citation type="submission" date="2021-01" db="EMBL/GenBank/DDBJ databases">
        <authorList>
            <consortium name="Genoscope - CEA"/>
            <person name="William W."/>
        </authorList>
    </citation>
    <scope>NUCLEOTIDE SEQUENCE</scope>
</reference>
<accession>A0A8S1M6U0</accession>
<evidence type="ECO:0000313" key="1">
    <source>
        <dbReference type="EMBL" id="CAD8073395.1"/>
    </source>
</evidence>
<evidence type="ECO:0000313" key="2">
    <source>
        <dbReference type="Proteomes" id="UP000692954"/>
    </source>
</evidence>
<gene>
    <name evidence="1" type="ORF">PSON_ATCC_30995.1.T0300311</name>
</gene>
<protein>
    <submittedName>
        <fullName evidence="1">Uncharacterized protein</fullName>
    </submittedName>
</protein>
<keyword evidence="2" id="KW-1185">Reference proteome</keyword>
<dbReference type="AlphaFoldDB" id="A0A8S1M6U0"/>